<dbReference type="PANTHER" id="PTHR38788">
    <property type="entry name" value="CLR5 DOMAIN-CONTAINING PROTEIN"/>
    <property type="match status" value="1"/>
</dbReference>
<keyword evidence="4" id="KW-1185">Reference proteome</keyword>
<dbReference type="InterPro" id="IPR011990">
    <property type="entry name" value="TPR-like_helical_dom_sf"/>
</dbReference>
<accession>A0AAJ0F2T1</accession>
<dbReference type="SUPFAM" id="SSF48452">
    <property type="entry name" value="TPR-like"/>
    <property type="match status" value="1"/>
</dbReference>
<feature type="region of interest" description="Disordered" evidence="1">
    <location>
        <begin position="138"/>
        <end position="205"/>
    </location>
</feature>
<protein>
    <recommendedName>
        <fullName evidence="2">Clr5 domain-containing protein</fullName>
    </recommendedName>
</protein>
<organism evidence="3 4">
    <name type="scientific">Echria macrotheca</name>
    <dbReference type="NCBI Taxonomy" id="438768"/>
    <lineage>
        <taxon>Eukaryota</taxon>
        <taxon>Fungi</taxon>
        <taxon>Dikarya</taxon>
        <taxon>Ascomycota</taxon>
        <taxon>Pezizomycotina</taxon>
        <taxon>Sordariomycetes</taxon>
        <taxon>Sordariomycetidae</taxon>
        <taxon>Sordariales</taxon>
        <taxon>Schizotheciaceae</taxon>
        <taxon>Echria</taxon>
    </lineage>
</organism>
<dbReference type="InterPro" id="IPR025676">
    <property type="entry name" value="Clr5_dom"/>
</dbReference>
<evidence type="ECO:0000313" key="4">
    <source>
        <dbReference type="Proteomes" id="UP001239445"/>
    </source>
</evidence>
<reference evidence="3" key="1">
    <citation type="submission" date="2023-06" db="EMBL/GenBank/DDBJ databases">
        <title>Genome-scale phylogeny and comparative genomics of the fungal order Sordariales.</title>
        <authorList>
            <consortium name="Lawrence Berkeley National Laboratory"/>
            <person name="Hensen N."/>
            <person name="Bonometti L."/>
            <person name="Westerberg I."/>
            <person name="Brannstrom I.O."/>
            <person name="Guillou S."/>
            <person name="Cros-Aarteil S."/>
            <person name="Calhoun S."/>
            <person name="Haridas S."/>
            <person name="Kuo A."/>
            <person name="Mondo S."/>
            <person name="Pangilinan J."/>
            <person name="Riley R."/>
            <person name="Labutti K."/>
            <person name="Andreopoulos B."/>
            <person name="Lipzen A."/>
            <person name="Chen C."/>
            <person name="Yanf M."/>
            <person name="Daum C."/>
            <person name="Ng V."/>
            <person name="Clum A."/>
            <person name="Steindorff A."/>
            <person name="Ohm R."/>
            <person name="Martin F."/>
            <person name="Silar P."/>
            <person name="Natvig D."/>
            <person name="Lalanne C."/>
            <person name="Gautier V."/>
            <person name="Ament-Velasquez S.L."/>
            <person name="Kruys A."/>
            <person name="Hutchinson M.I."/>
            <person name="Powell A.J."/>
            <person name="Barry K."/>
            <person name="Miller A.N."/>
            <person name="Grigoriev I.V."/>
            <person name="Debuchy R."/>
            <person name="Gladieux P."/>
            <person name="Thoren M.H."/>
            <person name="Johannesson H."/>
        </authorList>
    </citation>
    <scope>NUCLEOTIDE SEQUENCE</scope>
    <source>
        <strain evidence="3">PSN4</strain>
    </source>
</reference>
<evidence type="ECO:0000313" key="3">
    <source>
        <dbReference type="EMBL" id="KAK1751482.1"/>
    </source>
</evidence>
<dbReference type="Pfam" id="PF14420">
    <property type="entry name" value="Clr5"/>
    <property type="match status" value="1"/>
</dbReference>
<comment type="caution">
    <text evidence="3">The sequence shown here is derived from an EMBL/GenBank/DDBJ whole genome shotgun (WGS) entry which is preliminary data.</text>
</comment>
<dbReference type="Gene3D" id="1.25.40.10">
    <property type="entry name" value="Tetratricopeptide repeat domain"/>
    <property type="match status" value="2"/>
</dbReference>
<feature type="domain" description="Clr5" evidence="2">
    <location>
        <begin position="13"/>
        <end position="66"/>
    </location>
</feature>
<proteinExistence type="predicted"/>
<dbReference type="Proteomes" id="UP001239445">
    <property type="component" value="Unassembled WGS sequence"/>
</dbReference>
<dbReference type="EMBL" id="MU839842">
    <property type="protein sequence ID" value="KAK1751482.1"/>
    <property type="molecule type" value="Genomic_DNA"/>
</dbReference>
<evidence type="ECO:0000259" key="2">
    <source>
        <dbReference type="Pfam" id="PF14420"/>
    </source>
</evidence>
<dbReference type="AlphaFoldDB" id="A0AAJ0F2T1"/>
<evidence type="ECO:0000256" key="1">
    <source>
        <dbReference type="SAM" id="MobiDB-lite"/>
    </source>
</evidence>
<sequence length="748" mass="84360">MSTRKRKAPTLRASDWEPMKERITELWTGDGKCTIASLEETLMLEFGFTATGRQISLQIKKWGLEKNTKPDESLFMAQRQKYRRLNEPGKRDLRFRVRGKEHPAEDLARWETRLATNQDLAQGKNAPKWEEMRTILQRNPSEPPETPAGVSYYTASPSSAALSPNDDQTRVSTSSVVHSPSPSVHSWPIGHPGTPNPGRATSLAPSTVSTPRLLEETNFEGHSPAPWNDEVQDAIVMIARSDPFLQSYTATDSASLILKSTRHQEILTRELFELQQTLGVTHPATVDKTIRLLDLLMKGNKFKAAEELATDTFLPLRAAGNKEAVCQILSRLCRIYMWRGDLERAEKVARKAVDMAPPSMFGFALRLKFTLARICYHSGSVKGYERAEANISQLLNLETGEALYESMQAWAQEPMAMMATICSDTARPYEADVWISRTLRSIDANDSTGRLSPASFALLEYAKTMVQRWRWREAEEIICPNLARCVAEYGQEHIVTSTWMVFRGNIFACRGAWGEAVTCYLASISAVEKILGPRSPSLEVRSFNLYRVYSEDQAWDKASGVVFKYRHLFNGDLSPVPFMEAEILDADGSHLEAYNTAWGHFMVVRALAPHPRRIWEYNIMGRILRNVGRQKESLELGTHTLAMANTLHGHLHPRAIECKDNLARTYMASGNNLRAIQLMEECVGEFTAHAEVGPDHYLTRRSKEALTEWRGSENVTIPFIQELDVAMGDVDMFNSVPNFGQSAQIELW</sequence>
<feature type="compositionally biased region" description="Polar residues" evidence="1">
    <location>
        <begin position="153"/>
        <end position="166"/>
    </location>
</feature>
<dbReference type="PANTHER" id="PTHR38788:SF3">
    <property type="entry name" value="CLR5 DOMAIN-CONTAINING PROTEIN"/>
    <property type="match status" value="1"/>
</dbReference>
<gene>
    <name evidence="3" type="ORF">QBC47DRAFT_406185</name>
</gene>
<feature type="compositionally biased region" description="Low complexity" evidence="1">
    <location>
        <begin position="171"/>
        <end position="186"/>
    </location>
</feature>
<name>A0AAJ0F2T1_9PEZI</name>